<evidence type="ECO:0000256" key="1">
    <source>
        <dbReference type="ARBA" id="ARBA00004651"/>
    </source>
</evidence>
<reference evidence="8" key="1">
    <citation type="submission" date="2023-03" db="EMBL/GenBank/DDBJ databases">
        <title>Actinoallomurus iriomotensis NBRC 103681.</title>
        <authorList>
            <person name="Ichikawa N."/>
            <person name="Sato H."/>
            <person name="Tonouchi N."/>
        </authorList>
    </citation>
    <scope>NUCLEOTIDE SEQUENCE</scope>
    <source>
        <strain evidence="8">NBRC 103681</strain>
    </source>
</reference>
<keyword evidence="3 6" id="KW-0812">Transmembrane</keyword>
<dbReference type="GO" id="GO:0022857">
    <property type="term" value="F:transmembrane transporter activity"/>
    <property type="evidence" value="ECO:0007669"/>
    <property type="project" value="InterPro"/>
</dbReference>
<dbReference type="AlphaFoldDB" id="A0A9W6RUR8"/>
<dbReference type="InterPro" id="IPR036259">
    <property type="entry name" value="MFS_trans_sf"/>
</dbReference>
<accession>A0A9W6RUR8</accession>
<gene>
    <name evidence="8" type="ORF">Airi01_087590</name>
</gene>
<evidence type="ECO:0000256" key="5">
    <source>
        <dbReference type="ARBA" id="ARBA00023136"/>
    </source>
</evidence>
<evidence type="ECO:0000256" key="6">
    <source>
        <dbReference type="SAM" id="Phobius"/>
    </source>
</evidence>
<feature type="transmembrane region" description="Helical" evidence="6">
    <location>
        <begin position="290"/>
        <end position="309"/>
    </location>
</feature>
<evidence type="ECO:0000313" key="8">
    <source>
        <dbReference type="EMBL" id="GLY80492.1"/>
    </source>
</evidence>
<comment type="subcellular location">
    <subcellularLocation>
        <location evidence="1">Cell membrane</location>
        <topology evidence="1">Multi-pass membrane protein</topology>
    </subcellularLocation>
</comment>
<feature type="transmembrane region" description="Helical" evidence="6">
    <location>
        <begin position="144"/>
        <end position="169"/>
    </location>
</feature>
<feature type="transmembrane region" description="Helical" evidence="6">
    <location>
        <begin position="259"/>
        <end position="278"/>
    </location>
</feature>
<evidence type="ECO:0000256" key="3">
    <source>
        <dbReference type="ARBA" id="ARBA00022692"/>
    </source>
</evidence>
<feature type="transmembrane region" description="Helical" evidence="6">
    <location>
        <begin position="21"/>
        <end position="48"/>
    </location>
</feature>
<feature type="transmembrane region" description="Helical" evidence="6">
    <location>
        <begin position="54"/>
        <end position="76"/>
    </location>
</feature>
<dbReference type="PANTHER" id="PTHR43124">
    <property type="entry name" value="PURINE EFFLUX PUMP PBUE"/>
    <property type="match status" value="1"/>
</dbReference>
<feature type="transmembrane region" description="Helical" evidence="6">
    <location>
        <begin position="88"/>
        <end position="107"/>
    </location>
</feature>
<name>A0A9W6RUR8_9ACTN</name>
<dbReference type="Pfam" id="PF07690">
    <property type="entry name" value="MFS_1"/>
    <property type="match status" value="1"/>
</dbReference>
<feature type="transmembrane region" description="Helical" evidence="6">
    <location>
        <begin position="376"/>
        <end position="400"/>
    </location>
</feature>
<dbReference type="PANTHER" id="PTHR43124:SF3">
    <property type="entry name" value="CHLORAMPHENICOL EFFLUX PUMP RV0191"/>
    <property type="match status" value="1"/>
</dbReference>
<feature type="transmembrane region" description="Helical" evidence="6">
    <location>
        <begin position="225"/>
        <end position="247"/>
    </location>
</feature>
<sequence length="404" mass="39493">MSTLAPTPIVRRPRPADRGPWRGMGAVVAAAVAAMTPVFGVAALAAPIERGTEISGTAVGLALSGFFAVTALGSGVARRVAARLPLPAVLLVIDLLAAAALLLAAVANGPAGLIGALLIGGAANTLPQPAAGRYVAARVPGHRLSFATGLVGAALGAAPLLPGLLAGLVAGPYGWRTALVTAAAFPVLALCVAPLGRTGPARQEEESATGKDDETAPQAADRRVLLLWTLAAGLATVGSNSAASYFIQIGTHSGLSTATAGLMQSLAGVLAIAVRLTAGGVADREPRHNPAVVAAMMLSGALGLALTAFGTPVAFIVGAVLAVAGGWGWTGLLLASVMRLLDGQGARAGAWVQAGLFSGAAITPFAFGAVAGAVGIPAAVLLAAVTALAGTCTMAAGILLRPSA</sequence>
<organism evidence="8 9">
    <name type="scientific">Actinoallomurus iriomotensis</name>
    <dbReference type="NCBI Taxonomy" id="478107"/>
    <lineage>
        <taxon>Bacteria</taxon>
        <taxon>Bacillati</taxon>
        <taxon>Actinomycetota</taxon>
        <taxon>Actinomycetes</taxon>
        <taxon>Streptosporangiales</taxon>
        <taxon>Thermomonosporaceae</taxon>
        <taxon>Actinoallomurus</taxon>
    </lineage>
</organism>
<feature type="domain" description="Major facilitator superfamily (MFS) profile" evidence="7">
    <location>
        <begin position="1"/>
        <end position="401"/>
    </location>
</feature>
<dbReference type="EMBL" id="BSTJ01000014">
    <property type="protein sequence ID" value="GLY80492.1"/>
    <property type="molecule type" value="Genomic_DNA"/>
</dbReference>
<dbReference type="GO" id="GO:0005886">
    <property type="term" value="C:plasma membrane"/>
    <property type="evidence" value="ECO:0007669"/>
    <property type="project" value="UniProtKB-SubCell"/>
</dbReference>
<feature type="transmembrane region" description="Helical" evidence="6">
    <location>
        <begin position="175"/>
        <end position="195"/>
    </location>
</feature>
<dbReference type="Proteomes" id="UP001165135">
    <property type="component" value="Unassembled WGS sequence"/>
</dbReference>
<evidence type="ECO:0000313" key="9">
    <source>
        <dbReference type="Proteomes" id="UP001165135"/>
    </source>
</evidence>
<dbReference type="Gene3D" id="1.20.1250.20">
    <property type="entry name" value="MFS general substrate transporter like domains"/>
    <property type="match status" value="2"/>
</dbReference>
<evidence type="ECO:0000259" key="7">
    <source>
        <dbReference type="PROSITE" id="PS50850"/>
    </source>
</evidence>
<dbReference type="InterPro" id="IPR050189">
    <property type="entry name" value="MFS_Efflux_Transporters"/>
</dbReference>
<proteinExistence type="predicted"/>
<evidence type="ECO:0000256" key="2">
    <source>
        <dbReference type="ARBA" id="ARBA00022475"/>
    </source>
</evidence>
<feature type="transmembrane region" description="Helical" evidence="6">
    <location>
        <begin position="315"/>
        <end position="338"/>
    </location>
</feature>
<protein>
    <recommendedName>
        <fullName evidence="7">Major facilitator superfamily (MFS) profile domain-containing protein</fullName>
    </recommendedName>
</protein>
<feature type="transmembrane region" description="Helical" evidence="6">
    <location>
        <begin position="350"/>
        <end position="370"/>
    </location>
</feature>
<dbReference type="SUPFAM" id="SSF103473">
    <property type="entry name" value="MFS general substrate transporter"/>
    <property type="match status" value="1"/>
</dbReference>
<keyword evidence="2" id="KW-1003">Cell membrane</keyword>
<dbReference type="InterPro" id="IPR020846">
    <property type="entry name" value="MFS_dom"/>
</dbReference>
<feature type="transmembrane region" description="Helical" evidence="6">
    <location>
        <begin position="113"/>
        <end position="132"/>
    </location>
</feature>
<keyword evidence="4 6" id="KW-1133">Transmembrane helix</keyword>
<keyword evidence="5 6" id="KW-0472">Membrane</keyword>
<dbReference type="InterPro" id="IPR011701">
    <property type="entry name" value="MFS"/>
</dbReference>
<dbReference type="RefSeq" id="WP_285633486.1">
    <property type="nucleotide sequence ID" value="NZ_BSTJ01000014.1"/>
</dbReference>
<dbReference type="PROSITE" id="PS50850">
    <property type="entry name" value="MFS"/>
    <property type="match status" value="1"/>
</dbReference>
<comment type="caution">
    <text evidence="8">The sequence shown here is derived from an EMBL/GenBank/DDBJ whole genome shotgun (WGS) entry which is preliminary data.</text>
</comment>
<dbReference type="CDD" id="cd06174">
    <property type="entry name" value="MFS"/>
    <property type="match status" value="1"/>
</dbReference>
<evidence type="ECO:0000256" key="4">
    <source>
        <dbReference type="ARBA" id="ARBA00022989"/>
    </source>
</evidence>